<protein>
    <submittedName>
        <fullName evidence="2">Uncharacterized protein</fullName>
    </submittedName>
</protein>
<gene>
    <name evidence="2" type="ORF">QQF64_032813</name>
</gene>
<dbReference type="EMBL" id="JAYMGO010000009">
    <property type="protein sequence ID" value="KAL1267450.1"/>
    <property type="molecule type" value="Genomic_DNA"/>
</dbReference>
<name>A0ABR3MS31_9TELE</name>
<sequence>MQRAARMEVQRRKRKLPAGEADGALTAKVWPLHAHIVATEAVCASSQLPSQTCSSPQPAVPLCPLSARRQCPRYRSKRSASVFIQPWVQRSNPEAGTFPDTCSFTASYQSTV</sequence>
<feature type="compositionally biased region" description="Basic and acidic residues" evidence="1">
    <location>
        <begin position="1"/>
        <end position="10"/>
    </location>
</feature>
<feature type="region of interest" description="Disordered" evidence="1">
    <location>
        <begin position="1"/>
        <end position="20"/>
    </location>
</feature>
<accession>A0ABR3MS31</accession>
<dbReference type="Proteomes" id="UP001558613">
    <property type="component" value="Unassembled WGS sequence"/>
</dbReference>
<organism evidence="2 3">
    <name type="scientific">Cirrhinus molitorella</name>
    <name type="common">mud carp</name>
    <dbReference type="NCBI Taxonomy" id="172907"/>
    <lineage>
        <taxon>Eukaryota</taxon>
        <taxon>Metazoa</taxon>
        <taxon>Chordata</taxon>
        <taxon>Craniata</taxon>
        <taxon>Vertebrata</taxon>
        <taxon>Euteleostomi</taxon>
        <taxon>Actinopterygii</taxon>
        <taxon>Neopterygii</taxon>
        <taxon>Teleostei</taxon>
        <taxon>Ostariophysi</taxon>
        <taxon>Cypriniformes</taxon>
        <taxon>Cyprinidae</taxon>
        <taxon>Labeoninae</taxon>
        <taxon>Labeonini</taxon>
        <taxon>Cirrhinus</taxon>
    </lineage>
</organism>
<evidence type="ECO:0000313" key="3">
    <source>
        <dbReference type="Proteomes" id="UP001558613"/>
    </source>
</evidence>
<evidence type="ECO:0000313" key="2">
    <source>
        <dbReference type="EMBL" id="KAL1267450.1"/>
    </source>
</evidence>
<comment type="caution">
    <text evidence="2">The sequence shown here is derived from an EMBL/GenBank/DDBJ whole genome shotgun (WGS) entry which is preliminary data.</text>
</comment>
<keyword evidence="3" id="KW-1185">Reference proteome</keyword>
<reference evidence="2 3" key="1">
    <citation type="submission" date="2023-09" db="EMBL/GenBank/DDBJ databases">
        <authorList>
            <person name="Wang M."/>
        </authorList>
    </citation>
    <scope>NUCLEOTIDE SEQUENCE [LARGE SCALE GENOMIC DNA]</scope>
    <source>
        <strain evidence="2">GT-2023</strain>
        <tissue evidence="2">Liver</tissue>
    </source>
</reference>
<proteinExistence type="predicted"/>
<evidence type="ECO:0000256" key="1">
    <source>
        <dbReference type="SAM" id="MobiDB-lite"/>
    </source>
</evidence>